<proteinExistence type="predicted"/>
<organism evidence="2 3">
    <name type="scientific">Polysphondylium violaceum</name>
    <dbReference type="NCBI Taxonomy" id="133409"/>
    <lineage>
        <taxon>Eukaryota</taxon>
        <taxon>Amoebozoa</taxon>
        <taxon>Evosea</taxon>
        <taxon>Eumycetozoa</taxon>
        <taxon>Dictyostelia</taxon>
        <taxon>Dictyosteliales</taxon>
        <taxon>Dictyosteliaceae</taxon>
        <taxon>Polysphondylium</taxon>
    </lineage>
</organism>
<reference evidence="2" key="1">
    <citation type="submission" date="2020-01" db="EMBL/GenBank/DDBJ databases">
        <title>Development of genomics and gene disruption for Polysphondylium violaceum indicates a role for the polyketide synthase stlB in stalk morphogenesis.</title>
        <authorList>
            <person name="Narita B."/>
            <person name="Kawabe Y."/>
            <person name="Kin K."/>
            <person name="Saito T."/>
            <person name="Gibbs R."/>
            <person name="Kuspa A."/>
            <person name="Muzny D."/>
            <person name="Queller D."/>
            <person name="Richards S."/>
            <person name="Strassman J."/>
            <person name="Sucgang R."/>
            <person name="Worley K."/>
            <person name="Schaap P."/>
        </authorList>
    </citation>
    <scope>NUCLEOTIDE SEQUENCE</scope>
    <source>
        <strain evidence="2">QSvi11</strain>
    </source>
</reference>
<gene>
    <name evidence="2" type="ORF">CYY_002467</name>
</gene>
<evidence type="ECO:0000256" key="1">
    <source>
        <dbReference type="SAM" id="MobiDB-lite"/>
    </source>
</evidence>
<comment type="caution">
    <text evidence="2">The sequence shown here is derived from an EMBL/GenBank/DDBJ whole genome shotgun (WGS) entry which is preliminary data.</text>
</comment>
<evidence type="ECO:0000313" key="3">
    <source>
        <dbReference type="Proteomes" id="UP000695562"/>
    </source>
</evidence>
<dbReference type="AlphaFoldDB" id="A0A8J4Q7V6"/>
<accession>A0A8J4Q7V6</accession>
<sequence>MDDEPNLKEFRKTLEELLNANETNKTCLDFIKNKNVLYDKLFRFTLFEFSQCVQDLTVRINSGDISILQMRQTRYTEKDIRRLVLKIAKAQFNISPADSNSWLENFLDDITFMHFAREFLACIIEYHNEDVLTTSIGGDSFSTANGLSTNSFSTSSFSFSNSITSNNTSSSSTHNTSFSKSK</sequence>
<name>A0A8J4Q7V6_9MYCE</name>
<dbReference type="Proteomes" id="UP000695562">
    <property type="component" value="Unassembled WGS sequence"/>
</dbReference>
<protein>
    <submittedName>
        <fullName evidence="2">Uncharacterized protein</fullName>
    </submittedName>
</protein>
<evidence type="ECO:0000313" key="2">
    <source>
        <dbReference type="EMBL" id="KAF2076226.1"/>
    </source>
</evidence>
<dbReference type="EMBL" id="AJWJ01000068">
    <property type="protein sequence ID" value="KAF2076226.1"/>
    <property type="molecule type" value="Genomic_DNA"/>
</dbReference>
<feature type="region of interest" description="Disordered" evidence="1">
    <location>
        <begin position="161"/>
        <end position="182"/>
    </location>
</feature>
<keyword evidence="3" id="KW-1185">Reference proteome</keyword>